<evidence type="ECO:0000313" key="2">
    <source>
        <dbReference type="EMBL" id="GFY47613.1"/>
    </source>
</evidence>
<comment type="caution">
    <text evidence="2">The sequence shown here is derived from an EMBL/GenBank/DDBJ whole genome shotgun (WGS) entry which is preliminary data.</text>
</comment>
<evidence type="ECO:0000313" key="3">
    <source>
        <dbReference type="Proteomes" id="UP000886998"/>
    </source>
</evidence>
<sequence length="141" mass="16198">MVLMIVINDTTPQRNNISTILPFTYAYLHLIQTIYFTIFFPNDFHASSYPPSIFVVYFLFLIYHKEEKTATLSVRFFTLAGGSNCPKCSTDAPFCDFQKRHTLLEELLPDAEAVIEDSAATFAVTNDRFEGRLRPSREVKQ</sequence>
<dbReference type="Proteomes" id="UP000886998">
    <property type="component" value="Unassembled WGS sequence"/>
</dbReference>
<organism evidence="2 3">
    <name type="scientific">Trichonephila inaurata madagascariensis</name>
    <dbReference type="NCBI Taxonomy" id="2747483"/>
    <lineage>
        <taxon>Eukaryota</taxon>
        <taxon>Metazoa</taxon>
        <taxon>Ecdysozoa</taxon>
        <taxon>Arthropoda</taxon>
        <taxon>Chelicerata</taxon>
        <taxon>Arachnida</taxon>
        <taxon>Araneae</taxon>
        <taxon>Araneomorphae</taxon>
        <taxon>Entelegynae</taxon>
        <taxon>Araneoidea</taxon>
        <taxon>Nephilidae</taxon>
        <taxon>Trichonephila</taxon>
        <taxon>Trichonephila inaurata</taxon>
    </lineage>
</organism>
<keyword evidence="1" id="KW-0472">Membrane</keyword>
<dbReference type="AlphaFoldDB" id="A0A8X7BYF2"/>
<dbReference type="OrthoDB" id="10576211at2759"/>
<keyword evidence="1" id="KW-1133">Transmembrane helix</keyword>
<keyword evidence="3" id="KW-1185">Reference proteome</keyword>
<accession>A0A8X7BYF2</accession>
<evidence type="ECO:0000256" key="1">
    <source>
        <dbReference type="SAM" id="Phobius"/>
    </source>
</evidence>
<keyword evidence="1" id="KW-0812">Transmembrane</keyword>
<dbReference type="EMBL" id="BMAV01006032">
    <property type="protein sequence ID" value="GFY47613.1"/>
    <property type="molecule type" value="Genomic_DNA"/>
</dbReference>
<protein>
    <submittedName>
        <fullName evidence="2">Uncharacterized protein</fullName>
    </submittedName>
</protein>
<reference evidence="2" key="1">
    <citation type="submission" date="2020-08" db="EMBL/GenBank/DDBJ databases">
        <title>Multicomponent nature underlies the extraordinary mechanical properties of spider dragline silk.</title>
        <authorList>
            <person name="Kono N."/>
            <person name="Nakamura H."/>
            <person name="Mori M."/>
            <person name="Yoshida Y."/>
            <person name="Ohtoshi R."/>
            <person name="Malay A.D."/>
            <person name="Moran D.A.P."/>
            <person name="Tomita M."/>
            <person name="Numata K."/>
            <person name="Arakawa K."/>
        </authorList>
    </citation>
    <scope>NUCLEOTIDE SEQUENCE</scope>
</reference>
<feature type="transmembrane region" description="Helical" evidence="1">
    <location>
        <begin position="20"/>
        <end position="40"/>
    </location>
</feature>
<proteinExistence type="predicted"/>
<feature type="transmembrane region" description="Helical" evidence="1">
    <location>
        <begin position="46"/>
        <end position="63"/>
    </location>
</feature>
<name>A0A8X7BYF2_9ARAC</name>
<gene>
    <name evidence="2" type="ORF">TNIN_111971</name>
</gene>